<organism evidence="2 3">
    <name type="scientific">Panagrolaimus davidi</name>
    <dbReference type="NCBI Taxonomy" id="227884"/>
    <lineage>
        <taxon>Eukaryota</taxon>
        <taxon>Metazoa</taxon>
        <taxon>Ecdysozoa</taxon>
        <taxon>Nematoda</taxon>
        <taxon>Chromadorea</taxon>
        <taxon>Rhabditida</taxon>
        <taxon>Tylenchina</taxon>
        <taxon>Panagrolaimomorpha</taxon>
        <taxon>Panagrolaimoidea</taxon>
        <taxon>Panagrolaimidae</taxon>
        <taxon>Panagrolaimus</taxon>
    </lineage>
</organism>
<protein>
    <submittedName>
        <fullName evidence="3">Uncharacterized protein</fullName>
    </submittedName>
</protein>
<feature type="region of interest" description="Disordered" evidence="1">
    <location>
        <begin position="1"/>
        <end position="21"/>
    </location>
</feature>
<dbReference type="Proteomes" id="UP000887578">
    <property type="component" value="Unplaced"/>
</dbReference>
<evidence type="ECO:0000256" key="1">
    <source>
        <dbReference type="SAM" id="MobiDB-lite"/>
    </source>
</evidence>
<reference evidence="3" key="1">
    <citation type="submission" date="2022-11" db="UniProtKB">
        <authorList>
            <consortium name="WormBaseParasite"/>
        </authorList>
    </citation>
    <scope>IDENTIFICATION</scope>
</reference>
<proteinExistence type="predicted"/>
<keyword evidence="2" id="KW-1185">Reference proteome</keyword>
<name>A0A914QW09_9BILA</name>
<dbReference type="WBParaSite" id="PDA_v2.g822.t1">
    <property type="protein sequence ID" value="PDA_v2.g822.t1"/>
    <property type="gene ID" value="PDA_v2.g822"/>
</dbReference>
<evidence type="ECO:0000313" key="3">
    <source>
        <dbReference type="WBParaSite" id="PDA_v2.g822.t1"/>
    </source>
</evidence>
<dbReference type="AlphaFoldDB" id="A0A914QW09"/>
<accession>A0A914QW09</accession>
<evidence type="ECO:0000313" key="2">
    <source>
        <dbReference type="Proteomes" id="UP000887578"/>
    </source>
</evidence>
<sequence length="108" mass="11963">MRQEHAIEVQPAENRPETLEGYDEYAEETVNKPLETPVAAIDGETKAEKIPSKNSTRIVPIFIPVTPTPTAPTIPSKTVDENEPISNVEDVMILRTVKPLCSIHEPCD</sequence>